<name>A0A6J6LT19_9ZZZZ</name>
<dbReference type="InterPro" id="IPR012347">
    <property type="entry name" value="Ferritin-like"/>
</dbReference>
<dbReference type="EMBL" id="CAEZUG010000050">
    <property type="protein sequence ID" value="CAB4595919.1"/>
    <property type="molecule type" value="Genomic_DNA"/>
</dbReference>
<dbReference type="InterPro" id="IPR019243">
    <property type="entry name" value="DUF2202"/>
</dbReference>
<gene>
    <name evidence="2" type="ORF">UFOPK1795_00868</name>
    <name evidence="3" type="ORF">UFOPK2275_00728</name>
</gene>
<dbReference type="CDD" id="cd01048">
    <property type="entry name" value="Ferritin_like_AB2"/>
    <property type="match status" value="1"/>
</dbReference>
<accession>A0A6J6LT19</accession>
<dbReference type="AlphaFoldDB" id="A0A6J6LT19"/>
<evidence type="ECO:0000313" key="3">
    <source>
        <dbReference type="EMBL" id="CAB4664188.1"/>
    </source>
</evidence>
<dbReference type="Pfam" id="PF09968">
    <property type="entry name" value="DUF2202"/>
    <property type="match status" value="1"/>
</dbReference>
<organism evidence="3">
    <name type="scientific">freshwater metagenome</name>
    <dbReference type="NCBI Taxonomy" id="449393"/>
    <lineage>
        <taxon>unclassified sequences</taxon>
        <taxon>metagenomes</taxon>
        <taxon>ecological metagenomes</taxon>
    </lineage>
</organism>
<dbReference type="SUPFAM" id="SSF47240">
    <property type="entry name" value="Ferritin-like"/>
    <property type="match status" value="1"/>
</dbReference>
<feature type="domain" description="DUF2202" evidence="1">
    <location>
        <begin position="39"/>
        <end position="170"/>
    </location>
</feature>
<evidence type="ECO:0000313" key="2">
    <source>
        <dbReference type="EMBL" id="CAB4595919.1"/>
    </source>
</evidence>
<protein>
    <submittedName>
        <fullName evidence="3">Unannotated protein</fullName>
    </submittedName>
</protein>
<proteinExistence type="predicted"/>
<dbReference type="InterPro" id="IPR009078">
    <property type="entry name" value="Ferritin-like_SF"/>
</dbReference>
<evidence type="ECO:0000259" key="1">
    <source>
        <dbReference type="Pfam" id="PF09968"/>
    </source>
</evidence>
<sequence length="170" mass="18575">MTTKKSVRTLVVLALIAGVGFAPSANAATKPTLAQKLQLQYIVEEEKLARDVYAYLATNVTTQKFSNITKSEQTHMDQIAAVLKTYNFYNPTLNRAPGVFRDTKLQALYNDLIAKGSVDYVSAMGVGVAIEELDISDLAKMMGVAMPADMKLALDNLMRGSVNHLAAFKR</sequence>
<reference evidence="3" key="1">
    <citation type="submission" date="2020-05" db="EMBL/GenBank/DDBJ databases">
        <authorList>
            <person name="Chiriac C."/>
            <person name="Salcher M."/>
            <person name="Ghai R."/>
            <person name="Kavagutti S V."/>
        </authorList>
    </citation>
    <scope>NUCLEOTIDE SEQUENCE</scope>
</reference>
<dbReference type="EMBL" id="CAEZWQ010000077">
    <property type="protein sequence ID" value="CAB4664188.1"/>
    <property type="molecule type" value="Genomic_DNA"/>
</dbReference>
<dbReference type="Gene3D" id="1.20.1260.10">
    <property type="match status" value="1"/>
</dbReference>